<dbReference type="Proteomes" id="UP001056120">
    <property type="component" value="Linkage Group LG18"/>
</dbReference>
<gene>
    <name evidence="1" type="ORF">L1987_54798</name>
</gene>
<evidence type="ECO:0000313" key="1">
    <source>
        <dbReference type="EMBL" id="KAI3755006.1"/>
    </source>
</evidence>
<keyword evidence="2" id="KW-1185">Reference proteome</keyword>
<accession>A0ACB9E976</accession>
<name>A0ACB9E976_9ASTR</name>
<dbReference type="EMBL" id="CM042035">
    <property type="protein sequence ID" value="KAI3755006.1"/>
    <property type="molecule type" value="Genomic_DNA"/>
</dbReference>
<reference evidence="2" key="1">
    <citation type="journal article" date="2022" name="Mol. Ecol. Resour.">
        <title>The genomes of chicory, endive, great burdock and yacon provide insights into Asteraceae palaeo-polyploidization history and plant inulin production.</title>
        <authorList>
            <person name="Fan W."/>
            <person name="Wang S."/>
            <person name="Wang H."/>
            <person name="Wang A."/>
            <person name="Jiang F."/>
            <person name="Liu H."/>
            <person name="Zhao H."/>
            <person name="Xu D."/>
            <person name="Zhang Y."/>
        </authorList>
    </citation>
    <scope>NUCLEOTIDE SEQUENCE [LARGE SCALE GENOMIC DNA]</scope>
    <source>
        <strain evidence="2">cv. Yunnan</strain>
    </source>
</reference>
<proteinExistence type="predicted"/>
<reference evidence="1 2" key="2">
    <citation type="journal article" date="2022" name="Mol. Ecol. Resour.">
        <title>The genomes of chicory, endive, great burdock and yacon provide insights into Asteraceae paleo-polyploidization history and plant inulin production.</title>
        <authorList>
            <person name="Fan W."/>
            <person name="Wang S."/>
            <person name="Wang H."/>
            <person name="Wang A."/>
            <person name="Jiang F."/>
            <person name="Liu H."/>
            <person name="Zhao H."/>
            <person name="Xu D."/>
            <person name="Zhang Y."/>
        </authorList>
    </citation>
    <scope>NUCLEOTIDE SEQUENCE [LARGE SCALE GENOMIC DNA]</scope>
    <source>
        <strain evidence="2">cv. Yunnan</strain>
        <tissue evidence="1">Leaves</tissue>
    </source>
</reference>
<comment type="caution">
    <text evidence="1">The sequence shown here is derived from an EMBL/GenBank/DDBJ whole genome shotgun (WGS) entry which is preliminary data.</text>
</comment>
<evidence type="ECO:0000313" key="2">
    <source>
        <dbReference type="Proteomes" id="UP001056120"/>
    </source>
</evidence>
<sequence length="303" mass="34362">MDINDESSVVVVVVVVAAAGGCGKTTLVTMLCHDPEIQDRFGENILFVTVSETPNFMVIVNNFLNPNHLSQEAMVQSNEDAKDKLHKYLLEQVSAPILLVLDGVQSDLFDTNFEFKIRGYKILVTSRMTFPKYDSFRLDPLSDEDARALFVHSAFGKRETIPSATIDDDLVNQMVKCCKKHPLTLSVLGSSLKGKYEFVWKSVMKTLSQGEWVLDNKYETKRLQRIIVQLDEEFEKCLLDFEALDEELKQCLLDLGLFPGDHRIPACALLDMWTSFMTMMIWAEILSSRSFNFLTEIISVPSP</sequence>
<organism evidence="1 2">
    <name type="scientific">Smallanthus sonchifolius</name>
    <dbReference type="NCBI Taxonomy" id="185202"/>
    <lineage>
        <taxon>Eukaryota</taxon>
        <taxon>Viridiplantae</taxon>
        <taxon>Streptophyta</taxon>
        <taxon>Embryophyta</taxon>
        <taxon>Tracheophyta</taxon>
        <taxon>Spermatophyta</taxon>
        <taxon>Magnoliopsida</taxon>
        <taxon>eudicotyledons</taxon>
        <taxon>Gunneridae</taxon>
        <taxon>Pentapetalae</taxon>
        <taxon>asterids</taxon>
        <taxon>campanulids</taxon>
        <taxon>Asterales</taxon>
        <taxon>Asteraceae</taxon>
        <taxon>Asteroideae</taxon>
        <taxon>Heliantheae alliance</taxon>
        <taxon>Millerieae</taxon>
        <taxon>Smallanthus</taxon>
    </lineage>
</organism>
<protein>
    <submittedName>
        <fullName evidence="1">Uncharacterized protein</fullName>
    </submittedName>
</protein>